<feature type="region of interest" description="Disordered" evidence="1">
    <location>
        <begin position="389"/>
        <end position="414"/>
    </location>
</feature>
<keyword evidence="2" id="KW-1133">Transmembrane helix</keyword>
<keyword evidence="2" id="KW-0812">Transmembrane</keyword>
<proteinExistence type="predicted"/>
<reference evidence="3 4" key="1">
    <citation type="submission" date="2020-08" db="EMBL/GenBank/DDBJ databases">
        <title>Plant Genome Project.</title>
        <authorList>
            <person name="Zhang R.-G."/>
        </authorList>
    </citation>
    <scope>NUCLEOTIDE SEQUENCE [LARGE SCALE GENOMIC DNA]</scope>
    <source>
        <tissue evidence="3">Rhizome</tissue>
    </source>
</reference>
<dbReference type="GO" id="GO:0016020">
    <property type="term" value="C:membrane"/>
    <property type="evidence" value="ECO:0007669"/>
    <property type="project" value="TreeGrafter"/>
</dbReference>
<name>A0A8J5L4C9_ZINOF</name>
<evidence type="ECO:0000256" key="1">
    <source>
        <dbReference type="SAM" id="MobiDB-lite"/>
    </source>
</evidence>
<feature type="compositionally biased region" description="Basic and acidic residues" evidence="1">
    <location>
        <begin position="402"/>
        <end position="414"/>
    </location>
</feature>
<feature type="transmembrane region" description="Helical" evidence="2">
    <location>
        <begin position="337"/>
        <end position="355"/>
    </location>
</feature>
<evidence type="ECO:0000313" key="4">
    <source>
        <dbReference type="Proteomes" id="UP000734854"/>
    </source>
</evidence>
<accession>A0A8J5L4C9</accession>
<keyword evidence="2" id="KW-0472">Membrane</keyword>
<feature type="transmembrane region" description="Helical" evidence="2">
    <location>
        <begin position="268"/>
        <end position="287"/>
    </location>
</feature>
<protein>
    <submittedName>
        <fullName evidence="3">Uncharacterized protein</fullName>
    </submittedName>
</protein>
<dbReference type="InterPro" id="IPR022143">
    <property type="entry name" value="DUF3675"/>
</dbReference>
<dbReference type="AlphaFoldDB" id="A0A8J5L4C9"/>
<evidence type="ECO:0000313" key="3">
    <source>
        <dbReference type="EMBL" id="KAG6500365.1"/>
    </source>
</evidence>
<dbReference type="PANTHER" id="PTHR23012:SF174">
    <property type="entry name" value="OS01G0121200 PROTEIN"/>
    <property type="match status" value="1"/>
</dbReference>
<dbReference type="EMBL" id="JACMSC010000011">
    <property type="protein sequence ID" value="KAG6500365.1"/>
    <property type="molecule type" value="Genomic_DNA"/>
</dbReference>
<sequence>MAGLVVRTINHGVSGIYVRKIKPPPHSASLFPLRLPLLYFSFTPTLASPTLLDWDFNSDNFVTRFALLRRMGDHLTLLVDHLLTESTLQAAIGNRKGCQNSSTSTSLDEGGKGFAQKRSFRDEDSVGKLVECRICQEDDVDCNMEIPCSCCGSMKLTPVFHFASSLLQLCCLPIVNVFKDGVMRRVILSVRFACSYTQQFKPGYTAPQKLLQYGSSPMNFRGNWDIMRRSFRDSQILALVPSERNNINSGYDDILVGGTRSTSYCQSVAVIFMFLLFLRHTLPLMITGAEQYSFTLFLVKSLNLRNAFLAKSLSLLSPGAGCDAVLVYLYITKSKIMVLRVAGLLLLFFVMVKAVRTFRHHGRRQLKTVIEAVHAASAVSASLEWQIEGPEPENDANGAFGKEQEKVENRKMCL</sequence>
<dbReference type="GO" id="GO:0016567">
    <property type="term" value="P:protein ubiquitination"/>
    <property type="evidence" value="ECO:0007669"/>
    <property type="project" value="TreeGrafter"/>
</dbReference>
<dbReference type="InterPro" id="IPR033275">
    <property type="entry name" value="MARCH-like"/>
</dbReference>
<comment type="caution">
    <text evidence="3">The sequence shown here is derived from an EMBL/GenBank/DDBJ whole genome shotgun (WGS) entry which is preliminary data.</text>
</comment>
<keyword evidence="4" id="KW-1185">Reference proteome</keyword>
<organism evidence="3 4">
    <name type="scientific">Zingiber officinale</name>
    <name type="common">Ginger</name>
    <name type="synonym">Amomum zingiber</name>
    <dbReference type="NCBI Taxonomy" id="94328"/>
    <lineage>
        <taxon>Eukaryota</taxon>
        <taxon>Viridiplantae</taxon>
        <taxon>Streptophyta</taxon>
        <taxon>Embryophyta</taxon>
        <taxon>Tracheophyta</taxon>
        <taxon>Spermatophyta</taxon>
        <taxon>Magnoliopsida</taxon>
        <taxon>Liliopsida</taxon>
        <taxon>Zingiberales</taxon>
        <taxon>Zingiberaceae</taxon>
        <taxon>Zingiber</taxon>
    </lineage>
</organism>
<evidence type="ECO:0000256" key="2">
    <source>
        <dbReference type="SAM" id="Phobius"/>
    </source>
</evidence>
<dbReference type="Pfam" id="PF12428">
    <property type="entry name" value="DUF3675"/>
    <property type="match status" value="1"/>
</dbReference>
<dbReference type="PANTHER" id="PTHR23012">
    <property type="entry name" value="RING/FYVE/PHD ZINC FINGER DOMAIN-CONTAINING"/>
    <property type="match status" value="1"/>
</dbReference>
<dbReference type="GO" id="GO:0004842">
    <property type="term" value="F:ubiquitin-protein transferase activity"/>
    <property type="evidence" value="ECO:0007669"/>
    <property type="project" value="TreeGrafter"/>
</dbReference>
<dbReference type="Proteomes" id="UP000734854">
    <property type="component" value="Unassembled WGS sequence"/>
</dbReference>
<gene>
    <name evidence="3" type="ORF">ZIOFF_040210</name>
</gene>